<evidence type="ECO:0000313" key="2">
    <source>
        <dbReference type="EMBL" id="KAF2217036.1"/>
    </source>
</evidence>
<feature type="chain" id="PRO_5025353078" description="Ubiquitin 3 binding protein But2 C-terminal domain-containing protein" evidence="1">
    <location>
        <begin position="19"/>
        <end position="212"/>
    </location>
</feature>
<evidence type="ECO:0000313" key="3">
    <source>
        <dbReference type="Proteomes" id="UP000799539"/>
    </source>
</evidence>
<name>A0A6A6FU68_9PEZI</name>
<accession>A0A6A6FU68</accession>
<reference evidence="2" key="1">
    <citation type="journal article" date="2020" name="Stud. Mycol.">
        <title>101 Dothideomycetes genomes: a test case for predicting lifestyles and emergence of pathogens.</title>
        <authorList>
            <person name="Haridas S."/>
            <person name="Albert R."/>
            <person name="Binder M."/>
            <person name="Bloem J."/>
            <person name="Labutti K."/>
            <person name="Salamov A."/>
            <person name="Andreopoulos B."/>
            <person name="Baker S."/>
            <person name="Barry K."/>
            <person name="Bills G."/>
            <person name="Bluhm B."/>
            <person name="Cannon C."/>
            <person name="Castanera R."/>
            <person name="Culley D."/>
            <person name="Daum C."/>
            <person name="Ezra D."/>
            <person name="Gonzalez J."/>
            <person name="Henrissat B."/>
            <person name="Kuo A."/>
            <person name="Liang C."/>
            <person name="Lipzen A."/>
            <person name="Lutzoni F."/>
            <person name="Magnuson J."/>
            <person name="Mondo S."/>
            <person name="Nolan M."/>
            <person name="Ohm R."/>
            <person name="Pangilinan J."/>
            <person name="Park H.-J."/>
            <person name="Ramirez L."/>
            <person name="Alfaro M."/>
            <person name="Sun H."/>
            <person name="Tritt A."/>
            <person name="Yoshinaga Y."/>
            <person name="Zwiers L.-H."/>
            <person name="Turgeon B."/>
            <person name="Goodwin S."/>
            <person name="Spatafora J."/>
            <person name="Crous P."/>
            <person name="Grigoriev I."/>
        </authorList>
    </citation>
    <scope>NUCLEOTIDE SEQUENCE</scope>
    <source>
        <strain evidence="2">SCOH1-5</strain>
    </source>
</reference>
<evidence type="ECO:0008006" key="4">
    <source>
        <dbReference type="Google" id="ProtNLM"/>
    </source>
</evidence>
<keyword evidence="1" id="KW-0732">Signal</keyword>
<dbReference type="EMBL" id="ML992663">
    <property type="protein sequence ID" value="KAF2217036.1"/>
    <property type="molecule type" value="Genomic_DNA"/>
</dbReference>
<gene>
    <name evidence="2" type="ORF">CERZMDRAFT_93099</name>
</gene>
<proteinExistence type="predicted"/>
<feature type="signal peptide" evidence="1">
    <location>
        <begin position="1"/>
        <end position="18"/>
    </location>
</feature>
<organism evidence="2 3">
    <name type="scientific">Cercospora zeae-maydis SCOH1-5</name>
    <dbReference type="NCBI Taxonomy" id="717836"/>
    <lineage>
        <taxon>Eukaryota</taxon>
        <taxon>Fungi</taxon>
        <taxon>Dikarya</taxon>
        <taxon>Ascomycota</taxon>
        <taxon>Pezizomycotina</taxon>
        <taxon>Dothideomycetes</taxon>
        <taxon>Dothideomycetidae</taxon>
        <taxon>Mycosphaerellales</taxon>
        <taxon>Mycosphaerellaceae</taxon>
        <taxon>Cercospora</taxon>
    </lineage>
</organism>
<protein>
    <recommendedName>
        <fullName evidence="4">Ubiquitin 3 binding protein But2 C-terminal domain-containing protein</fullName>
    </recommendedName>
</protein>
<sequence length="212" mass="22546">MFFSNSLLAASLAALATSAVVPAGSTYENDLSPGTNSQLDVPPGSTYETSPIDPGFSLRCLDSPDLKCPEPAPSFLTNLPGIFNVTNFSFGCSFSCYWYLDVSVELKPGNESTPQHPGFTHPVHLEGSLDDDTKYVVNQTACKGQSVGAYIVKETNLLQLEYVVSIPDANNPNGGATYNYTSAIEVFSATGSQATLQKPNFLVEEQKATGVA</sequence>
<evidence type="ECO:0000256" key="1">
    <source>
        <dbReference type="SAM" id="SignalP"/>
    </source>
</evidence>
<keyword evidence="3" id="KW-1185">Reference proteome</keyword>
<dbReference type="AlphaFoldDB" id="A0A6A6FU68"/>
<dbReference type="Proteomes" id="UP000799539">
    <property type="component" value="Unassembled WGS sequence"/>
</dbReference>
<dbReference type="OrthoDB" id="3642254at2759"/>